<dbReference type="GO" id="GO:0003677">
    <property type="term" value="F:DNA binding"/>
    <property type="evidence" value="ECO:0007669"/>
    <property type="project" value="UniProtKB-UniRule"/>
</dbReference>
<name>A0A2R4T3C7_9ACTN</name>
<keyword evidence="5" id="KW-1185">Reference proteome</keyword>
<evidence type="ECO:0000313" key="5">
    <source>
        <dbReference type="Proteomes" id="UP000244201"/>
    </source>
</evidence>
<dbReference type="EMBL" id="CP026304">
    <property type="protein sequence ID" value="AVZ73584.1"/>
    <property type="molecule type" value="Genomic_DNA"/>
</dbReference>
<dbReference type="InterPro" id="IPR001647">
    <property type="entry name" value="HTH_TetR"/>
</dbReference>
<evidence type="ECO:0000259" key="3">
    <source>
        <dbReference type="PROSITE" id="PS50977"/>
    </source>
</evidence>
<dbReference type="AlphaFoldDB" id="A0A2R4T3C7"/>
<evidence type="ECO:0000256" key="1">
    <source>
        <dbReference type="ARBA" id="ARBA00023125"/>
    </source>
</evidence>
<dbReference type="RefSeq" id="WP_108149261.1">
    <property type="nucleotide sequence ID" value="NZ_CP026304.1"/>
</dbReference>
<evidence type="ECO:0000313" key="4">
    <source>
        <dbReference type="EMBL" id="AVZ73584.1"/>
    </source>
</evidence>
<reference evidence="4 5" key="1">
    <citation type="submission" date="2018-01" db="EMBL/GenBank/DDBJ databases">
        <title>Complete genome sequence of Streptomyces lunaelactis MM109T, a Ferroverdin A producer isolated from cave moonmilk deposits.</title>
        <authorList>
            <person name="Naome A."/>
            <person name="Martinet L."/>
            <person name="Maciejewska M."/>
            <person name="Anderssen S."/>
            <person name="Adam D."/>
            <person name="Tenconi E."/>
            <person name="Deflandre B."/>
            <person name="Arguelles-Arias A."/>
            <person name="Calusinska M."/>
            <person name="Copieters W."/>
            <person name="Karim L."/>
            <person name="Hanikenne M."/>
            <person name="Baurain D."/>
            <person name="van Wezel G."/>
            <person name="Smargiasso N."/>
            <person name="de Pauw E."/>
            <person name="Delfosse P."/>
            <person name="Rigali S."/>
        </authorList>
    </citation>
    <scope>NUCLEOTIDE SEQUENCE [LARGE SCALE GENOMIC DNA]</scope>
    <source>
        <strain evidence="4 5">MM109</strain>
    </source>
</reference>
<dbReference type="Pfam" id="PF17940">
    <property type="entry name" value="TetR_C_31"/>
    <property type="match status" value="1"/>
</dbReference>
<dbReference type="KEGG" id="slk:SLUN_16800"/>
<protein>
    <submittedName>
        <fullName evidence="4">TetR family transcriptional regulator</fullName>
    </submittedName>
</protein>
<accession>A0A2R4T3C7</accession>
<dbReference type="GeneID" id="55656926"/>
<feature type="DNA-binding region" description="H-T-H motif" evidence="2">
    <location>
        <begin position="29"/>
        <end position="48"/>
    </location>
</feature>
<dbReference type="Proteomes" id="UP000244201">
    <property type="component" value="Chromosome"/>
</dbReference>
<dbReference type="SUPFAM" id="SSF46689">
    <property type="entry name" value="Homeodomain-like"/>
    <property type="match status" value="1"/>
</dbReference>
<keyword evidence="1 2" id="KW-0238">DNA-binding</keyword>
<dbReference type="InterPro" id="IPR041583">
    <property type="entry name" value="TetR_C_31"/>
</dbReference>
<evidence type="ECO:0000256" key="2">
    <source>
        <dbReference type="PROSITE-ProRule" id="PRU00335"/>
    </source>
</evidence>
<dbReference type="Gene3D" id="1.10.357.10">
    <property type="entry name" value="Tetracycline Repressor, domain 2"/>
    <property type="match status" value="1"/>
</dbReference>
<dbReference type="InterPro" id="IPR009057">
    <property type="entry name" value="Homeodomain-like_sf"/>
</dbReference>
<dbReference type="PROSITE" id="PS50977">
    <property type="entry name" value="HTH_TETR_2"/>
    <property type="match status" value="1"/>
</dbReference>
<proteinExistence type="predicted"/>
<sequence length="197" mass="21064">MSSARSPRVQALLTAAVAVIADEGLRGLTHRAVDGQAKVPAGSTSYYFRTRQALLAGVVAFIAEQEVADIEAATVSEELAGAPPVRQVADRFAGVLAHWLGPQRDRTRARLEIILLTARHSEGELGTELLRARESFVGQAQLLATALGSPDPKEGGRLVVAFAEGLTYDGVTRPGPDTTDRAALRQMLERVLLTLTR</sequence>
<gene>
    <name evidence="4" type="ORF">SLUN_16800</name>
</gene>
<dbReference type="OrthoDB" id="7506349at2"/>
<organism evidence="4 5">
    <name type="scientific">Streptomyces lunaelactis</name>
    <dbReference type="NCBI Taxonomy" id="1535768"/>
    <lineage>
        <taxon>Bacteria</taxon>
        <taxon>Bacillati</taxon>
        <taxon>Actinomycetota</taxon>
        <taxon>Actinomycetes</taxon>
        <taxon>Kitasatosporales</taxon>
        <taxon>Streptomycetaceae</taxon>
        <taxon>Streptomyces</taxon>
    </lineage>
</organism>
<feature type="domain" description="HTH tetR-type" evidence="3">
    <location>
        <begin position="6"/>
        <end position="66"/>
    </location>
</feature>